<evidence type="ECO:0000256" key="4">
    <source>
        <dbReference type="ARBA" id="ARBA00023136"/>
    </source>
</evidence>
<accession>A0AA35CK59</accession>
<evidence type="ECO:0000313" key="8">
    <source>
        <dbReference type="Proteomes" id="UP001163687"/>
    </source>
</evidence>
<dbReference type="SUPFAM" id="SSF161098">
    <property type="entry name" value="MetI-like"/>
    <property type="match status" value="1"/>
</dbReference>
<dbReference type="RefSeq" id="WP_264841408.1">
    <property type="nucleotide sequence ID" value="NZ_AP025628.1"/>
</dbReference>
<dbReference type="AlphaFoldDB" id="A0AA35CK59"/>
<dbReference type="CDD" id="cd06261">
    <property type="entry name" value="TM_PBP2"/>
    <property type="match status" value="1"/>
</dbReference>
<feature type="transmembrane region" description="Helical" evidence="5">
    <location>
        <begin position="120"/>
        <end position="141"/>
    </location>
</feature>
<sequence length="314" mass="32487">MTDRWDRWVRRITFANALTVAVVLLLLYGWLVREAAPVVAAPPSEAQVRRLLGPVSTPEGSAYVWQPISAVPKYSVVPLLMGTAKVSALATAVAAGLGLPAALFTASFARGRLAEGLRTWISLAGGVPAVVVGAVVLLDVAPPAARLLKLGSPLSALTAGIALGFWAAPTVYGAGEEALRRATRAQLEAGLALGATRWQVLRDMVIPAARPGLVAAVLLGAAQILGETMIVLMVSGNAAVATWDMRASTRTISATLAAEMGEVVAGSVHYRILFLLGTLLLLATSILNAAARLLQARAGRTLEQAAGGPEGRPS</sequence>
<proteinExistence type="inferred from homology"/>
<dbReference type="PROSITE" id="PS50928">
    <property type="entry name" value="ABC_TM1"/>
    <property type="match status" value="1"/>
</dbReference>
<feature type="domain" description="ABC transmembrane type-1" evidence="6">
    <location>
        <begin position="80"/>
        <end position="291"/>
    </location>
</feature>
<feature type="transmembrane region" description="Helical" evidence="5">
    <location>
        <begin position="12"/>
        <end position="31"/>
    </location>
</feature>
<gene>
    <name evidence="7" type="ORF">caldi_17970</name>
</gene>
<organism evidence="7 8">
    <name type="scientific">Caldinitratiruptor microaerophilus</name>
    <dbReference type="NCBI Taxonomy" id="671077"/>
    <lineage>
        <taxon>Bacteria</taxon>
        <taxon>Bacillati</taxon>
        <taxon>Bacillota</taxon>
        <taxon>Clostridia</taxon>
        <taxon>Eubacteriales</taxon>
        <taxon>Symbiobacteriaceae</taxon>
        <taxon>Caldinitratiruptor</taxon>
    </lineage>
</organism>
<feature type="transmembrane region" description="Helical" evidence="5">
    <location>
        <begin position="212"/>
        <end position="235"/>
    </location>
</feature>
<evidence type="ECO:0000256" key="1">
    <source>
        <dbReference type="ARBA" id="ARBA00004141"/>
    </source>
</evidence>
<keyword evidence="3 5" id="KW-1133">Transmembrane helix</keyword>
<dbReference type="InterPro" id="IPR000515">
    <property type="entry name" value="MetI-like"/>
</dbReference>
<dbReference type="InterPro" id="IPR035906">
    <property type="entry name" value="MetI-like_sf"/>
</dbReference>
<keyword evidence="4 5" id="KW-0472">Membrane</keyword>
<dbReference type="KEGG" id="cmic:caldi_17970"/>
<dbReference type="Pfam" id="PF00528">
    <property type="entry name" value="BPD_transp_1"/>
    <property type="match status" value="1"/>
</dbReference>
<comment type="similarity">
    <text evidence="5">Belongs to the binding-protein-dependent transport system permease family.</text>
</comment>
<evidence type="ECO:0000256" key="2">
    <source>
        <dbReference type="ARBA" id="ARBA00022692"/>
    </source>
</evidence>
<feature type="transmembrane region" description="Helical" evidence="5">
    <location>
        <begin position="153"/>
        <end position="174"/>
    </location>
</feature>
<dbReference type="EMBL" id="AP025628">
    <property type="protein sequence ID" value="BDG60707.1"/>
    <property type="molecule type" value="Genomic_DNA"/>
</dbReference>
<feature type="transmembrane region" description="Helical" evidence="5">
    <location>
        <begin position="86"/>
        <end position="108"/>
    </location>
</feature>
<keyword evidence="5" id="KW-0813">Transport</keyword>
<feature type="transmembrane region" description="Helical" evidence="5">
    <location>
        <begin position="270"/>
        <end position="291"/>
    </location>
</feature>
<dbReference type="GO" id="GO:0055085">
    <property type="term" value="P:transmembrane transport"/>
    <property type="evidence" value="ECO:0007669"/>
    <property type="project" value="InterPro"/>
</dbReference>
<evidence type="ECO:0000259" key="6">
    <source>
        <dbReference type="PROSITE" id="PS50928"/>
    </source>
</evidence>
<dbReference type="PANTHER" id="PTHR42727">
    <property type="entry name" value="PHOSPHATE TRANSPORT SYSTEM PERMEASE PROTEIN"/>
    <property type="match status" value="1"/>
</dbReference>
<reference evidence="7" key="1">
    <citation type="submission" date="2022-03" db="EMBL/GenBank/DDBJ databases">
        <title>Complete genome sequence of Caldinitratiruptor microaerophilus.</title>
        <authorList>
            <person name="Mukaiyama R."/>
            <person name="Nishiyama T."/>
            <person name="Ueda K."/>
        </authorList>
    </citation>
    <scope>NUCLEOTIDE SEQUENCE</scope>
    <source>
        <strain evidence="7">JCM 16183</strain>
    </source>
</reference>
<keyword evidence="2 5" id="KW-0812">Transmembrane</keyword>
<keyword evidence="8" id="KW-1185">Reference proteome</keyword>
<dbReference type="GO" id="GO:0005886">
    <property type="term" value="C:plasma membrane"/>
    <property type="evidence" value="ECO:0007669"/>
    <property type="project" value="UniProtKB-SubCell"/>
</dbReference>
<evidence type="ECO:0000313" key="7">
    <source>
        <dbReference type="EMBL" id="BDG60707.1"/>
    </source>
</evidence>
<comment type="subcellular location">
    <subcellularLocation>
        <location evidence="5">Cell membrane</location>
        <topology evidence="5">Multi-pass membrane protein</topology>
    </subcellularLocation>
    <subcellularLocation>
        <location evidence="1">Membrane</location>
        <topology evidence="1">Multi-pass membrane protein</topology>
    </subcellularLocation>
</comment>
<dbReference type="Gene3D" id="1.10.3720.10">
    <property type="entry name" value="MetI-like"/>
    <property type="match status" value="1"/>
</dbReference>
<protein>
    <recommendedName>
        <fullName evidence="6">ABC transmembrane type-1 domain-containing protein</fullName>
    </recommendedName>
</protein>
<dbReference type="Proteomes" id="UP001163687">
    <property type="component" value="Chromosome"/>
</dbReference>
<dbReference type="PANTHER" id="PTHR42727:SF1">
    <property type="entry name" value="PHOSPHATE TRANSPORT SYSTEM PERMEASE"/>
    <property type="match status" value="1"/>
</dbReference>
<evidence type="ECO:0000256" key="5">
    <source>
        <dbReference type="RuleBase" id="RU363032"/>
    </source>
</evidence>
<evidence type="ECO:0000256" key="3">
    <source>
        <dbReference type="ARBA" id="ARBA00022989"/>
    </source>
</evidence>
<name>A0AA35CK59_9FIRM</name>